<name>A0A2D4LG41_9SAUR</name>
<organism evidence="1">
    <name type="scientific">Micrurus spixii</name>
    <name type="common">Amazon coral snake</name>
    <dbReference type="NCBI Taxonomy" id="129469"/>
    <lineage>
        <taxon>Eukaryota</taxon>
        <taxon>Metazoa</taxon>
        <taxon>Chordata</taxon>
        <taxon>Craniata</taxon>
        <taxon>Vertebrata</taxon>
        <taxon>Euteleostomi</taxon>
        <taxon>Lepidosauria</taxon>
        <taxon>Squamata</taxon>
        <taxon>Bifurcata</taxon>
        <taxon>Unidentata</taxon>
        <taxon>Episquamata</taxon>
        <taxon>Toxicofera</taxon>
        <taxon>Serpentes</taxon>
        <taxon>Colubroidea</taxon>
        <taxon>Elapidae</taxon>
        <taxon>Elapinae</taxon>
        <taxon>Micrurus</taxon>
    </lineage>
</organism>
<protein>
    <submittedName>
        <fullName evidence="1">Uncharacterized protein</fullName>
    </submittedName>
</protein>
<reference evidence="1" key="1">
    <citation type="submission" date="2017-07" db="EMBL/GenBank/DDBJ databases">
        <authorList>
            <person name="Mikheyev A."/>
            <person name="Grau M."/>
        </authorList>
    </citation>
    <scope>NUCLEOTIDE SEQUENCE</scope>
    <source>
        <tissue evidence="1">Venom_gland</tissue>
    </source>
</reference>
<proteinExistence type="predicted"/>
<dbReference type="AlphaFoldDB" id="A0A2D4LG41"/>
<sequence>MIEMPCTESQPFSPWVPPRFSAPEFSSQHLLGSTQTIVRGCGSSYKEKARGEDKWKGFKVYLFQTVPGIKCMSVQIVSRMRYASGRNHMNSTGGVWGSDKASVKVVPCKWPSWRKAVGILSCREKGLWF</sequence>
<reference evidence="1" key="2">
    <citation type="submission" date="2017-11" db="EMBL/GenBank/DDBJ databases">
        <title>Coralsnake Venomics: Analyses of Venom Gland Transcriptomes and Proteomes of Six Brazilian Taxa.</title>
        <authorList>
            <person name="Aird S.D."/>
            <person name="Jorge da Silva N."/>
            <person name="Qiu L."/>
            <person name="Villar-Briones A."/>
            <person name="Aparecida-Saddi V."/>
            <person name="Campos-Telles M.P."/>
            <person name="Grau M."/>
            <person name="Mikheyev A.S."/>
        </authorList>
    </citation>
    <scope>NUCLEOTIDE SEQUENCE</scope>
    <source>
        <tissue evidence="1">Venom_gland</tissue>
    </source>
</reference>
<accession>A0A2D4LG41</accession>
<evidence type="ECO:0000313" key="1">
    <source>
        <dbReference type="EMBL" id="LAB19964.1"/>
    </source>
</evidence>
<dbReference type="EMBL" id="IACM01020089">
    <property type="protein sequence ID" value="LAB19964.1"/>
    <property type="molecule type" value="Transcribed_RNA"/>
</dbReference>